<feature type="non-terminal residue" evidence="4">
    <location>
        <position position="321"/>
    </location>
</feature>
<feature type="domain" description="ERAP1-like C-terminal" evidence="2">
    <location>
        <begin position="4"/>
        <end position="282"/>
    </location>
</feature>
<dbReference type="KEGG" id="ccal:113465172"/>
<name>A0AAJ7SBM8_9HYME</name>
<dbReference type="InterPro" id="IPR050344">
    <property type="entry name" value="Peptidase_M1_aminopeptidases"/>
</dbReference>
<protein>
    <submittedName>
        <fullName evidence="4">Aminopeptidase N-like</fullName>
    </submittedName>
</protein>
<sequence>MKELKKGNNTKIHAVNRAQMIDDAFNLARADRLNYTVALNLTLFLSRETDYVPWQPAFRHLSFLQNLLRTSDKYYTFRRYVAYLTRALSKHVGFEPKANDSDLVKALRKDAMRWACEAGVKNCTSYAEKTYQQWLRNPSTVLDVNLKNEILCAGVRTANESMWSNILKQITVSEPDEETRKEQLVALACSNSTKILKKYLNSTLSPGYPINFKTAAANVVSRYPGGAQLVFNFVLKEYRRIEKLENFKTIMKDVVTAISGGVTNKEQLLNLTAFFLGRKLDPEDDVLKDAVQNMIWINKYKSTVDEWLGDNSDIFERPDNG</sequence>
<dbReference type="GeneID" id="113465172"/>
<dbReference type="AlphaFoldDB" id="A0AAJ7SBM8"/>
<dbReference type="PANTHER" id="PTHR11533">
    <property type="entry name" value="PROTEASE M1 ZINC METALLOPROTEASE"/>
    <property type="match status" value="1"/>
</dbReference>
<dbReference type="GO" id="GO:0005737">
    <property type="term" value="C:cytoplasm"/>
    <property type="evidence" value="ECO:0007669"/>
    <property type="project" value="TreeGrafter"/>
</dbReference>
<comment type="similarity">
    <text evidence="1">Belongs to the peptidase M1 family.</text>
</comment>
<proteinExistence type="inferred from homology"/>
<evidence type="ECO:0000313" key="4">
    <source>
        <dbReference type="RefSeq" id="XP_026675047.1"/>
    </source>
</evidence>
<organism evidence="3 4">
    <name type="scientific">Ceratina calcarata</name>
    <dbReference type="NCBI Taxonomy" id="156304"/>
    <lineage>
        <taxon>Eukaryota</taxon>
        <taxon>Metazoa</taxon>
        <taxon>Ecdysozoa</taxon>
        <taxon>Arthropoda</taxon>
        <taxon>Hexapoda</taxon>
        <taxon>Insecta</taxon>
        <taxon>Pterygota</taxon>
        <taxon>Neoptera</taxon>
        <taxon>Endopterygota</taxon>
        <taxon>Hymenoptera</taxon>
        <taxon>Apocrita</taxon>
        <taxon>Aculeata</taxon>
        <taxon>Apoidea</taxon>
        <taxon>Anthophila</taxon>
        <taxon>Apidae</taxon>
        <taxon>Ceratina</taxon>
        <taxon>Zadontomerus</taxon>
    </lineage>
</organism>
<dbReference type="PANTHER" id="PTHR11533:SF301">
    <property type="entry name" value="AMINOPEPTIDASE"/>
    <property type="match status" value="1"/>
</dbReference>
<dbReference type="GO" id="GO:0006508">
    <property type="term" value="P:proteolysis"/>
    <property type="evidence" value="ECO:0007669"/>
    <property type="project" value="TreeGrafter"/>
</dbReference>
<keyword evidence="3" id="KW-1185">Reference proteome</keyword>
<evidence type="ECO:0000313" key="3">
    <source>
        <dbReference type="Proteomes" id="UP000694925"/>
    </source>
</evidence>
<dbReference type="Gene3D" id="1.25.50.20">
    <property type="match status" value="1"/>
</dbReference>
<dbReference type="GO" id="GO:0008270">
    <property type="term" value="F:zinc ion binding"/>
    <property type="evidence" value="ECO:0007669"/>
    <property type="project" value="TreeGrafter"/>
</dbReference>
<reference evidence="4" key="1">
    <citation type="submission" date="2025-08" db="UniProtKB">
        <authorList>
            <consortium name="RefSeq"/>
        </authorList>
    </citation>
    <scope>IDENTIFICATION</scope>
    <source>
        <tissue evidence="4">Whole body</tissue>
    </source>
</reference>
<dbReference type="GO" id="GO:0016020">
    <property type="term" value="C:membrane"/>
    <property type="evidence" value="ECO:0007669"/>
    <property type="project" value="TreeGrafter"/>
</dbReference>
<gene>
    <name evidence="4" type="primary">LOC113465172</name>
</gene>
<dbReference type="InterPro" id="IPR024571">
    <property type="entry name" value="ERAP1-like_C_dom"/>
</dbReference>
<dbReference type="GO" id="GO:0005615">
    <property type="term" value="C:extracellular space"/>
    <property type="evidence" value="ECO:0007669"/>
    <property type="project" value="TreeGrafter"/>
</dbReference>
<dbReference type="Proteomes" id="UP000694925">
    <property type="component" value="Unplaced"/>
</dbReference>
<accession>A0AAJ7SBM8</accession>
<dbReference type="GO" id="GO:0043171">
    <property type="term" value="P:peptide catabolic process"/>
    <property type="evidence" value="ECO:0007669"/>
    <property type="project" value="TreeGrafter"/>
</dbReference>
<dbReference type="RefSeq" id="XP_026675047.1">
    <property type="nucleotide sequence ID" value="XM_026819246.1"/>
</dbReference>
<evidence type="ECO:0000256" key="1">
    <source>
        <dbReference type="ARBA" id="ARBA00010136"/>
    </source>
</evidence>
<dbReference type="GO" id="GO:0070006">
    <property type="term" value="F:metalloaminopeptidase activity"/>
    <property type="evidence" value="ECO:0007669"/>
    <property type="project" value="TreeGrafter"/>
</dbReference>
<dbReference type="GO" id="GO:0042277">
    <property type="term" value="F:peptide binding"/>
    <property type="evidence" value="ECO:0007669"/>
    <property type="project" value="TreeGrafter"/>
</dbReference>
<dbReference type="Pfam" id="PF11838">
    <property type="entry name" value="ERAP1_C"/>
    <property type="match status" value="1"/>
</dbReference>
<evidence type="ECO:0000259" key="2">
    <source>
        <dbReference type="Pfam" id="PF11838"/>
    </source>
</evidence>